<protein>
    <submittedName>
        <fullName evidence="2">Uncharacterized protein</fullName>
    </submittedName>
</protein>
<proteinExistence type="predicted"/>
<dbReference type="InterPro" id="IPR027417">
    <property type="entry name" value="P-loop_NTPase"/>
</dbReference>
<evidence type="ECO:0000313" key="2">
    <source>
        <dbReference type="EMBL" id="KAE9405826.1"/>
    </source>
</evidence>
<dbReference type="OrthoDB" id="6500128at2759"/>
<dbReference type="Proteomes" id="UP000799118">
    <property type="component" value="Unassembled WGS sequence"/>
</dbReference>
<evidence type="ECO:0000313" key="3">
    <source>
        <dbReference type="Proteomes" id="UP000799118"/>
    </source>
</evidence>
<dbReference type="Gene3D" id="3.40.50.300">
    <property type="entry name" value="P-loop containing nucleotide triphosphate hydrolases"/>
    <property type="match status" value="1"/>
</dbReference>
<feature type="region of interest" description="Disordered" evidence="1">
    <location>
        <begin position="27"/>
        <end position="51"/>
    </location>
</feature>
<dbReference type="EMBL" id="ML769406">
    <property type="protein sequence ID" value="KAE9405826.1"/>
    <property type="molecule type" value="Genomic_DNA"/>
</dbReference>
<sequence length="110" mass="12024">MYYGAITLLNPTSISVSTIASLQQPNSSECQPFTESVRHGEEHSSDERWRPSLSPWEGIGRGYGFELRNVSVSYPGSKEDTKALNDVYSLDQLVVVVGANASGKSTFYAC</sequence>
<feature type="compositionally biased region" description="Basic and acidic residues" evidence="1">
    <location>
        <begin position="36"/>
        <end position="50"/>
    </location>
</feature>
<reference evidence="2" key="1">
    <citation type="journal article" date="2019" name="Environ. Microbiol.">
        <title>Fungal ecological strategies reflected in gene transcription - a case study of two litter decomposers.</title>
        <authorList>
            <person name="Barbi F."/>
            <person name="Kohler A."/>
            <person name="Barry K."/>
            <person name="Baskaran P."/>
            <person name="Daum C."/>
            <person name="Fauchery L."/>
            <person name="Ihrmark K."/>
            <person name="Kuo A."/>
            <person name="LaButti K."/>
            <person name="Lipzen A."/>
            <person name="Morin E."/>
            <person name="Grigoriev I.V."/>
            <person name="Henrissat B."/>
            <person name="Lindahl B."/>
            <person name="Martin F."/>
        </authorList>
    </citation>
    <scope>NUCLEOTIDE SEQUENCE</scope>
    <source>
        <strain evidence="2">JB14</strain>
    </source>
</reference>
<gene>
    <name evidence="2" type="ORF">BT96DRAFT_305769</name>
</gene>
<dbReference type="SUPFAM" id="SSF52540">
    <property type="entry name" value="P-loop containing nucleoside triphosphate hydrolases"/>
    <property type="match status" value="1"/>
</dbReference>
<dbReference type="AlphaFoldDB" id="A0A6A4I5J0"/>
<keyword evidence="3" id="KW-1185">Reference proteome</keyword>
<evidence type="ECO:0000256" key="1">
    <source>
        <dbReference type="SAM" id="MobiDB-lite"/>
    </source>
</evidence>
<name>A0A6A4I5J0_9AGAR</name>
<organism evidence="2 3">
    <name type="scientific">Gymnopus androsaceus JB14</name>
    <dbReference type="NCBI Taxonomy" id="1447944"/>
    <lineage>
        <taxon>Eukaryota</taxon>
        <taxon>Fungi</taxon>
        <taxon>Dikarya</taxon>
        <taxon>Basidiomycota</taxon>
        <taxon>Agaricomycotina</taxon>
        <taxon>Agaricomycetes</taxon>
        <taxon>Agaricomycetidae</taxon>
        <taxon>Agaricales</taxon>
        <taxon>Marasmiineae</taxon>
        <taxon>Omphalotaceae</taxon>
        <taxon>Gymnopus</taxon>
    </lineage>
</organism>
<accession>A0A6A4I5J0</accession>